<reference evidence="1" key="1">
    <citation type="submission" date="2014-09" db="EMBL/GenBank/DDBJ databases">
        <authorList>
            <person name="Magalhaes I.L.F."/>
            <person name="Oliveira U."/>
            <person name="Santos F.R."/>
            <person name="Vidigal T.H.D.A."/>
            <person name="Brescovit A.D."/>
            <person name="Santos A.J."/>
        </authorList>
    </citation>
    <scope>NUCLEOTIDE SEQUENCE</scope>
    <source>
        <tissue evidence="1">Shoot tissue taken approximately 20 cm above the soil surface</tissue>
    </source>
</reference>
<accession>A0A0A9AJH5</accession>
<sequence>MLRNYHVNCSEREKIYTIYRSGSRL</sequence>
<evidence type="ECO:0000313" key="1">
    <source>
        <dbReference type="EMBL" id="JAD47232.1"/>
    </source>
</evidence>
<dbReference type="EMBL" id="GBRH01250663">
    <property type="protein sequence ID" value="JAD47232.1"/>
    <property type="molecule type" value="Transcribed_RNA"/>
</dbReference>
<reference evidence="1" key="2">
    <citation type="journal article" date="2015" name="Data Brief">
        <title>Shoot transcriptome of the giant reed, Arundo donax.</title>
        <authorList>
            <person name="Barrero R.A."/>
            <person name="Guerrero F.D."/>
            <person name="Moolhuijzen P."/>
            <person name="Goolsby J.A."/>
            <person name="Tidwell J."/>
            <person name="Bellgard S.E."/>
            <person name="Bellgard M.I."/>
        </authorList>
    </citation>
    <scope>NUCLEOTIDE SEQUENCE</scope>
    <source>
        <tissue evidence="1">Shoot tissue taken approximately 20 cm above the soil surface</tissue>
    </source>
</reference>
<organism evidence="1">
    <name type="scientific">Arundo donax</name>
    <name type="common">Giant reed</name>
    <name type="synonym">Donax arundinaceus</name>
    <dbReference type="NCBI Taxonomy" id="35708"/>
    <lineage>
        <taxon>Eukaryota</taxon>
        <taxon>Viridiplantae</taxon>
        <taxon>Streptophyta</taxon>
        <taxon>Embryophyta</taxon>
        <taxon>Tracheophyta</taxon>
        <taxon>Spermatophyta</taxon>
        <taxon>Magnoliopsida</taxon>
        <taxon>Liliopsida</taxon>
        <taxon>Poales</taxon>
        <taxon>Poaceae</taxon>
        <taxon>PACMAD clade</taxon>
        <taxon>Arundinoideae</taxon>
        <taxon>Arundineae</taxon>
        <taxon>Arundo</taxon>
    </lineage>
</organism>
<protein>
    <submittedName>
        <fullName evidence="1">Uncharacterized protein</fullName>
    </submittedName>
</protein>
<name>A0A0A9AJH5_ARUDO</name>
<proteinExistence type="predicted"/>
<dbReference type="AlphaFoldDB" id="A0A0A9AJH5"/>